<feature type="DNA-binding region" description="H-T-H motif" evidence="5">
    <location>
        <begin position="32"/>
        <end position="51"/>
    </location>
</feature>
<dbReference type="InterPro" id="IPR009057">
    <property type="entry name" value="Homeodomain-like_sf"/>
</dbReference>
<keyword evidence="3 5" id="KW-0238">DNA-binding</keyword>
<accession>A0A849IAQ6</accession>
<dbReference type="SUPFAM" id="SSF48498">
    <property type="entry name" value="Tetracyclin repressor-like, C-terminal domain"/>
    <property type="match status" value="1"/>
</dbReference>
<reference evidence="7 8" key="1">
    <citation type="submission" date="2020-04" db="EMBL/GenBank/DDBJ databases">
        <title>Enterovirga sp. isolate from soil.</title>
        <authorList>
            <person name="Chea S."/>
            <person name="Kim D.-U."/>
        </authorList>
    </citation>
    <scope>NUCLEOTIDE SEQUENCE [LARGE SCALE GENOMIC DNA]</scope>
    <source>
        <strain evidence="7 8">DB1703</strain>
    </source>
</reference>
<comment type="caution">
    <text evidence="7">The sequence shown here is derived from an EMBL/GenBank/DDBJ whole genome shotgun (WGS) entry which is preliminary data.</text>
</comment>
<dbReference type="PRINTS" id="PR00455">
    <property type="entry name" value="HTHTETR"/>
</dbReference>
<dbReference type="InterPro" id="IPR050109">
    <property type="entry name" value="HTH-type_TetR-like_transc_reg"/>
</dbReference>
<evidence type="ECO:0000259" key="6">
    <source>
        <dbReference type="PROSITE" id="PS50977"/>
    </source>
</evidence>
<keyword evidence="8" id="KW-1185">Reference proteome</keyword>
<gene>
    <name evidence="7" type="ORF">HJG44_11875</name>
</gene>
<evidence type="ECO:0000256" key="3">
    <source>
        <dbReference type="ARBA" id="ARBA00023125"/>
    </source>
</evidence>
<organism evidence="7 8">
    <name type="scientific">Enterovirga aerilata</name>
    <dbReference type="NCBI Taxonomy" id="2730920"/>
    <lineage>
        <taxon>Bacteria</taxon>
        <taxon>Pseudomonadati</taxon>
        <taxon>Pseudomonadota</taxon>
        <taxon>Alphaproteobacteria</taxon>
        <taxon>Hyphomicrobiales</taxon>
        <taxon>Methylobacteriaceae</taxon>
        <taxon>Enterovirga</taxon>
    </lineage>
</organism>
<dbReference type="AlphaFoldDB" id="A0A849IAQ6"/>
<evidence type="ECO:0000256" key="1">
    <source>
        <dbReference type="ARBA" id="ARBA00022491"/>
    </source>
</evidence>
<keyword evidence="2" id="KW-0805">Transcription regulation</keyword>
<dbReference type="InterPro" id="IPR036271">
    <property type="entry name" value="Tet_transcr_reg_TetR-rel_C_sf"/>
</dbReference>
<dbReference type="SUPFAM" id="SSF46689">
    <property type="entry name" value="Homeodomain-like"/>
    <property type="match status" value="1"/>
</dbReference>
<keyword evidence="1" id="KW-0678">Repressor</keyword>
<dbReference type="Pfam" id="PF00440">
    <property type="entry name" value="TetR_N"/>
    <property type="match status" value="1"/>
</dbReference>
<dbReference type="GO" id="GO:0000976">
    <property type="term" value="F:transcription cis-regulatory region binding"/>
    <property type="evidence" value="ECO:0007669"/>
    <property type="project" value="TreeGrafter"/>
</dbReference>
<evidence type="ECO:0000256" key="5">
    <source>
        <dbReference type="PROSITE-ProRule" id="PRU00335"/>
    </source>
</evidence>
<dbReference type="EMBL" id="JABEPP010000003">
    <property type="protein sequence ID" value="NNM73077.1"/>
    <property type="molecule type" value="Genomic_DNA"/>
</dbReference>
<protein>
    <submittedName>
        <fullName evidence="7">TetR/AcrR family transcriptional regulator</fullName>
    </submittedName>
</protein>
<evidence type="ECO:0000313" key="7">
    <source>
        <dbReference type="EMBL" id="NNM73077.1"/>
    </source>
</evidence>
<keyword evidence="4" id="KW-0804">Transcription</keyword>
<name>A0A849IAQ6_9HYPH</name>
<dbReference type="GO" id="GO:0003700">
    <property type="term" value="F:DNA-binding transcription factor activity"/>
    <property type="evidence" value="ECO:0007669"/>
    <property type="project" value="TreeGrafter"/>
</dbReference>
<dbReference type="Pfam" id="PF13977">
    <property type="entry name" value="TetR_C_6"/>
    <property type="match status" value="1"/>
</dbReference>
<dbReference type="InterPro" id="IPR039538">
    <property type="entry name" value="BetI_C"/>
</dbReference>
<evidence type="ECO:0000256" key="4">
    <source>
        <dbReference type="ARBA" id="ARBA00023163"/>
    </source>
</evidence>
<dbReference type="PROSITE" id="PS50977">
    <property type="entry name" value="HTH_TETR_2"/>
    <property type="match status" value="1"/>
</dbReference>
<dbReference type="Gene3D" id="1.10.357.10">
    <property type="entry name" value="Tetracycline Repressor, domain 2"/>
    <property type="match status" value="1"/>
</dbReference>
<dbReference type="InterPro" id="IPR001647">
    <property type="entry name" value="HTH_TetR"/>
</dbReference>
<dbReference type="RefSeq" id="WP_171218574.1">
    <property type="nucleotide sequence ID" value="NZ_JABEPP010000003.1"/>
</dbReference>
<dbReference type="PANTHER" id="PTHR30055:SF226">
    <property type="entry name" value="HTH-TYPE TRANSCRIPTIONAL REGULATOR PKSA"/>
    <property type="match status" value="1"/>
</dbReference>
<dbReference type="PANTHER" id="PTHR30055">
    <property type="entry name" value="HTH-TYPE TRANSCRIPTIONAL REGULATOR RUTR"/>
    <property type="match status" value="1"/>
</dbReference>
<proteinExistence type="predicted"/>
<dbReference type="Proteomes" id="UP000564885">
    <property type="component" value="Unassembled WGS sequence"/>
</dbReference>
<feature type="domain" description="HTH tetR-type" evidence="6">
    <location>
        <begin position="9"/>
        <end position="69"/>
    </location>
</feature>
<sequence>MLQTNQNGVDRRTRILDAAETCFVRSGFHRTTMQDVAAEAGMSAGNLYRYFPSKDAIVAGLSERDRREVAESFAVMDEAGRDFMAGFAELGRRHFEDEPREKAVLCLEIWCEATRNPTCAKLTADFANDIVERLTTLLDQAAAAGNISPAMETRTIATLICTLADGVMVRRATLPDYDPARELPAVMHLICSLVSGHVPALCPAKPTEVTP</sequence>
<evidence type="ECO:0000313" key="8">
    <source>
        <dbReference type="Proteomes" id="UP000564885"/>
    </source>
</evidence>
<evidence type="ECO:0000256" key="2">
    <source>
        <dbReference type="ARBA" id="ARBA00023015"/>
    </source>
</evidence>